<keyword evidence="2" id="KW-0808">Transferase</keyword>
<dbReference type="PROSITE" id="PS51186">
    <property type="entry name" value="GNAT"/>
    <property type="match status" value="1"/>
</dbReference>
<name>A0A1E7JV85_9ACTN</name>
<dbReference type="Pfam" id="PF13302">
    <property type="entry name" value="Acetyltransf_3"/>
    <property type="match status" value="1"/>
</dbReference>
<dbReference type="RefSeq" id="WP_070198870.1">
    <property type="nucleotide sequence ID" value="NZ_LJGU01000155.1"/>
</dbReference>
<dbReference type="Proteomes" id="UP000176101">
    <property type="component" value="Unassembled WGS sequence"/>
</dbReference>
<dbReference type="STRING" id="1075402.AN216_24380"/>
<keyword evidence="3" id="KW-1185">Reference proteome</keyword>
<evidence type="ECO:0000259" key="1">
    <source>
        <dbReference type="PROSITE" id="PS51186"/>
    </source>
</evidence>
<dbReference type="AlphaFoldDB" id="A0A1E7JV85"/>
<evidence type="ECO:0000313" key="2">
    <source>
        <dbReference type="EMBL" id="OEU94382.1"/>
    </source>
</evidence>
<dbReference type="InterPro" id="IPR016181">
    <property type="entry name" value="Acyl_CoA_acyltransferase"/>
</dbReference>
<dbReference type="GO" id="GO:0016747">
    <property type="term" value="F:acyltransferase activity, transferring groups other than amino-acyl groups"/>
    <property type="evidence" value="ECO:0007669"/>
    <property type="project" value="InterPro"/>
</dbReference>
<dbReference type="InterPro" id="IPR000182">
    <property type="entry name" value="GNAT_dom"/>
</dbReference>
<dbReference type="Gene3D" id="3.40.630.30">
    <property type="match status" value="1"/>
</dbReference>
<proteinExistence type="predicted"/>
<dbReference type="PANTHER" id="PTHR43792:SF1">
    <property type="entry name" value="N-ACETYLTRANSFERASE DOMAIN-CONTAINING PROTEIN"/>
    <property type="match status" value="1"/>
</dbReference>
<dbReference type="EMBL" id="LJGU01000155">
    <property type="protein sequence ID" value="OEU94382.1"/>
    <property type="molecule type" value="Genomic_DNA"/>
</dbReference>
<dbReference type="InterPro" id="IPR051531">
    <property type="entry name" value="N-acetyltransferase"/>
</dbReference>
<dbReference type="OrthoDB" id="3533156at2"/>
<comment type="caution">
    <text evidence="2">The sequence shown here is derived from an EMBL/GenBank/DDBJ whole genome shotgun (WGS) entry which is preliminary data.</text>
</comment>
<feature type="domain" description="N-acetyltransferase" evidence="1">
    <location>
        <begin position="10"/>
        <end position="180"/>
    </location>
</feature>
<evidence type="ECO:0000313" key="3">
    <source>
        <dbReference type="Proteomes" id="UP000176101"/>
    </source>
</evidence>
<sequence>MDNSLRTARLRLRPVRESDAEQLAALHGDPEVMRYLGPVRPISPATVRAETVPRMCRYHPGLGGPGYWAAESRDDGSFLGWFEYRPLAEDSGAVVELGYRLRQAAWGLGYATEGARALVRTGFEEWGVRRVTANTMVVNTPSRRVLEKTGLTLRCTYFQDWPEAIEGAEHGEVEYALDRADWPRAGPDTAGPP</sequence>
<gene>
    <name evidence="2" type="ORF">AN216_24380</name>
</gene>
<dbReference type="PANTHER" id="PTHR43792">
    <property type="entry name" value="GNAT FAMILY, PUTATIVE (AFU_ORTHOLOGUE AFUA_3G00765)-RELATED-RELATED"/>
    <property type="match status" value="1"/>
</dbReference>
<accession>A0A1E7JV85</accession>
<dbReference type="SUPFAM" id="SSF55729">
    <property type="entry name" value="Acyl-CoA N-acyltransferases (Nat)"/>
    <property type="match status" value="1"/>
</dbReference>
<reference evidence="2 3" key="1">
    <citation type="journal article" date="2016" name="Front. Microbiol.">
        <title>Comparative Genomics Analysis of Streptomyces Species Reveals Their Adaptation to the Marine Environment and Their Diversity at the Genomic Level.</title>
        <authorList>
            <person name="Tian X."/>
            <person name="Zhang Z."/>
            <person name="Yang T."/>
            <person name="Chen M."/>
            <person name="Li J."/>
            <person name="Chen F."/>
            <person name="Yang J."/>
            <person name="Li W."/>
            <person name="Zhang B."/>
            <person name="Zhang Z."/>
            <person name="Wu J."/>
            <person name="Zhang C."/>
            <person name="Long L."/>
            <person name="Xiao J."/>
        </authorList>
    </citation>
    <scope>NUCLEOTIDE SEQUENCE [LARGE SCALE GENOMIC DNA]</scope>
    <source>
        <strain evidence="2 3">SCSIO 02100</strain>
    </source>
</reference>
<organism evidence="2 3">
    <name type="scientific">Streptomyces oceani</name>
    <dbReference type="NCBI Taxonomy" id="1075402"/>
    <lineage>
        <taxon>Bacteria</taxon>
        <taxon>Bacillati</taxon>
        <taxon>Actinomycetota</taxon>
        <taxon>Actinomycetes</taxon>
        <taxon>Kitasatosporales</taxon>
        <taxon>Streptomycetaceae</taxon>
        <taxon>Streptomyces</taxon>
    </lineage>
</organism>
<dbReference type="PATRIC" id="fig|1075402.3.peg.1128"/>
<protein>
    <submittedName>
        <fullName evidence="2">GNAT family acetyltransferase</fullName>
    </submittedName>
</protein>